<feature type="compositionally biased region" description="Basic and acidic residues" evidence="1">
    <location>
        <begin position="34"/>
        <end position="43"/>
    </location>
</feature>
<gene>
    <name evidence="2" type="ORF">GP486_002670</name>
</gene>
<evidence type="ECO:0000313" key="2">
    <source>
        <dbReference type="EMBL" id="KAH0562654.1"/>
    </source>
</evidence>
<keyword evidence="3" id="KW-1185">Reference proteome</keyword>
<feature type="compositionally biased region" description="Polar residues" evidence="1">
    <location>
        <begin position="145"/>
        <end position="162"/>
    </location>
</feature>
<feature type="compositionally biased region" description="Basic and acidic residues" evidence="1">
    <location>
        <begin position="163"/>
        <end position="175"/>
    </location>
</feature>
<comment type="caution">
    <text evidence="2">The sequence shown here is derived from an EMBL/GenBank/DDBJ whole genome shotgun (WGS) entry which is preliminary data.</text>
</comment>
<feature type="compositionally biased region" description="Basic and acidic residues" evidence="1">
    <location>
        <begin position="97"/>
        <end position="110"/>
    </location>
</feature>
<protein>
    <submittedName>
        <fullName evidence="2">Uncharacterized protein</fullName>
    </submittedName>
</protein>
<dbReference type="EMBL" id="JAGHQM010000312">
    <property type="protein sequence ID" value="KAH0562654.1"/>
    <property type="molecule type" value="Genomic_DNA"/>
</dbReference>
<feature type="region of interest" description="Disordered" evidence="1">
    <location>
        <begin position="1"/>
        <end position="43"/>
    </location>
</feature>
<reference evidence="2" key="1">
    <citation type="submission" date="2021-03" db="EMBL/GenBank/DDBJ databases">
        <title>Comparative genomics and phylogenomic investigation of the class Geoglossomycetes provide insights into ecological specialization and systematics.</title>
        <authorList>
            <person name="Melie T."/>
            <person name="Pirro S."/>
            <person name="Miller A.N."/>
            <person name="Quandt A."/>
        </authorList>
    </citation>
    <scope>NUCLEOTIDE SEQUENCE</scope>
    <source>
        <strain evidence="2">CAQ_001_2017</strain>
    </source>
</reference>
<evidence type="ECO:0000313" key="3">
    <source>
        <dbReference type="Proteomes" id="UP000750711"/>
    </source>
</evidence>
<organism evidence="2 3">
    <name type="scientific">Trichoglossum hirsutum</name>
    <dbReference type="NCBI Taxonomy" id="265104"/>
    <lineage>
        <taxon>Eukaryota</taxon>
        <taxon>Fungi</taxon>
        <taxon>Dikarya</taxon>
        <taxon>Ascomycota</taxon>
        <taxon>Pezizomycotina</taxon>
        <taxon>Geoglossomycetes</taxon>
        <taxon>Geoglossales</taxon>
        <taxon>Geoglossaceae</taxon>
        <taxon>Trichoglossum</taxon>
    </lineage>
</organism>
<proteinExistence type="predicted"/>
<feature type="compositionally biased region" description="Basic and acidic residues" evidence="1">
    <location>
        <begin position="130"/>
        <end position="143"/>
    </location>
</feature>
<dbReference type="Proteomes" id="UP000750711">
    <property type="component" value="Unassembled WGS sequence"/>
</dbReference>
<feature type="compositionally biased region" description="Basic and acidic residues" evidence="1">
    <location>
        <begin position="15"/>
        <end position="24"/>
    </location>
</feature>
<sequence>MPYFHRHRGPSNGNKDNDSKDKDGGFPAEQVTAFKDDTTPEERERAQYWTLDRNCWFGGVHVEFPAAAGTNCPSRRWFEETIRDAPWNVVGEFLMNEDPKEAEETNDHSEPSVQASEHPTRSNTTCIDRPPCETRDVPARPNERLSANASAASTLGRSQPGNRESRFAASPEEKPGNLGYGLKHNS</sequence>
<feature type="compositionally biased region" description="Polar residues" evidence="1">
    <location>
        <begin position="111"/>
        <end position="126"/>
    </location>
</feature>
<dbReference type="AlphaFoldDB" id="A0A9P8LES4"/>
<feature type="region of interest" description="Disordered" evidence="1">
    <location>
        <begin position="94"/>
        <end position="186"/>
    </location>
</feature>
<evidence type="ECO:0000256" key="1">
    <source>
        <dbReference type="SAM" id="MobiDB-lite"/>
    </source>
</evidence>
<name>A0A9P8LES4_9PEZI</name>
<accession>A0A9P8LES4</accession>